<reference evidence="4" key="2">
    <citation type="journal article" date="2021" name="Sci. Data">
        <title>Chromosome-scale genome sequencing, assembly and annotation of six genomes from subfamily Leishmaniinae.</title>
        <authorList>
            <person name="Almutairi H."/>
            <person name="Urbaniak M.D."/>
            <person name="Bates M.D."/>
            <person name="Jariyapan N."/>
            <person name="Kwakye-Nuako G."/>
            <person name="Thomaz Soccol V."/>
            <person name="Al-Salem W.S."/>
            <person name="Dillon R.J."/>
            <person name="Bates P.A."/>
            <person name="Gatherer D."/>
        </authorList>
    </citation>
    <scope>NUCLEOTIDE SEQUENCE [LARGE SCALE GENOMIC DNA]</scope>
</reference>
<keyword evidence="2" id="KW-1133">Transmembrane helix</keyword>
<dbReference type="Proteomes" id="UP000674143">
    <property type="component" value="Unassembled WGS sequence"/>
</dbReference>
<dbReference type="EMBL" id="JAFHLR010000035">
    <property type="protein sequence ID" value="KAG5466293.1"/>
    <property type="molecule type" value="Genomic_DNA"/>
</dbReference>
<organism evidence="3 4">
    <name type="scientific">Leishmania orientalis</name>
    <dbReference type="NCBI Taxonomy" id="2249476"/>
    <lineage>
        <taxon>Eukaryota</taxon>
        <taxon>Discoba</taxon>
        <taxon>Euglenozoa</taxon>
        <taxon>Kinetoplastea</taxon>
        <taxon>Metakinetoplastina</taxon>
        <taxon>Trypanosomatida</taxon>
        <taxon>Trypanosomatidae</taxon>
        <taxon>Leishmaniinae</taxon>
        <taxon>Leishmania</taxon>
    </lineage>
</organism>
<dbReference type="RefSeq" id="XP_067059183.1">
    <property type="nucleotide sequence ID" value="XM_067203492.1"/>
</dbReference>
<reference evidence="4" key="1">
    <citation type="journal article" date="2021" name="Microbiol. Resour. Announc.">
        <title>LGAAP: Leishmaniinae Genome Assembly and Annotation Pipeline.</title>
        <authorList>
            <person name="Almutairi H."/>
            <person name="Urbaniak M.D."/>
            <person name="Bates M.D."/>
            <person name="Jariyapan N."/>
            <person name="Kwakye-Nuako G."/>
            <person name="Thomaz-Soccol V."/>
            <person name="Al-Salem W.S."/>
            <person name="Dillon R.J."/>
            <person name="Bates P.A."/>
            <person name="Gatherer D."/>
        </authorList>
    </citation>
    <scope>NUCLEOTIDE SEQUENCE [LARGE SCALE GENOMIC DNA]</scope>
</reference>
<dbReference type="KEGG" id="loi:92357426"/>
<feature type="transmembrane region" description="Helical" evidence="2">
    <location>
        <begin position="103"/>
        <end position="121"/>
    </location>
</feature>
<keyword evidence="2" id="KW-0812">Transmembrane</keyword>
<proteinExistence type="predicted"/>
<gene>
    <name evidence="3" type="ORF">LSCM4_01439</name>
</gene>
<evidence type="ECO:0000313" key="3">
    <source>
        <dbReference type="EMBL" id="KAG5466293.1"/>
    </source>
</evidence>
<keyword evidence="4" id="KW-1185">Reference proteome</keyword>
<evidence type="ECO:0000313" key="4">
    <source>
        <dbReference type="Proteomes" id="UP000674143"/>
    </source>
</evidence>
<dbReference type="SMR" id="A0A836GM04"/>
<comment type="caution">
    <text evidence="3">The sequence shown here is derived from an EMBL/GenBank/DDBJ whole genome shotgun (WGS) entry which is preliminary data.</text>
</comment>
<dbReference type="AlphaFoldDB" id="A0A836GM04"/>
<keyword evidence="2" id="KW-0472">Membrane</keyword>
<name>A0A836GM04_9TRYP</name>
<protein>
    <submittedName>
        <fullName evidence="3">Uncharacterized protein</fullName>
    </submittedName>
</protein>
<dbReference type="GeneID" id="92357426"/>
<feature type="region of interest" description="Disordered" evidence="1">
    <location>
        <begin position="29"/>
        <end position="66"/>
    </location>
</feature>
<accession>A0A836GM04</accession>
<evidence type="ECO:0000256" key="1">
    <source>
        <dbReference type="SAM" id="MobiDB-lite"/>
    </source>
</evidence>
<evidence type="ECO:0000256" key="2">
    <source>
        <dbReference type="SAM" id="Phobius"/>
    </source>
</evidence>
<sequence length="192" mass="20247">MRTLCSNALRCSLAGCVARLGVPGVLPSPTVEVPRRAGSSSVPPANESAEATRPPAEPFAAGAAPAAPDLDAKAAEQVRVARELGEQAFAENTEILKKVAARGLRAFLVCAIGMAAFMWAMKKRKQEIMANATAAGSAADGALAEEEDGPTQRYLQEMRGLGFDVDTLEEELKLERLAKAAASQQGARQWLQ</sequence>